<reference evidence="1" key="1">
    <citation type="journal article" date="2021" name="PeerJ">
        <title>Extensive microbial diversity within the chicken gut microbiome revealed by metagenomics and culture.</title>
        <authorList>
            <person name="Gilroy R."/>
            <person name="Ravi A."/>
            <person name="Getino M."/>
            <person name="Pursley I."/>
            <person name="Horton D.L."/>
            <person name="Alikhan N.F."/>
            <person name="Baker D."/>
            <person name="Gharbi K."/>
            <person name="Hall N."/>
            <person name="Watson M."/>
            <person name="Adriaenssens E.M."/>
            <person name="Foster-Nyarko E."/>
            <person name="Jarju S."/>
            <person name="Secka A."/>
            <person name="Antonio M."/>
            <person name="Oren A."/>
            <person name="Chaudhuri R.R."/>
            <person name="La Ragione R."/>
            <person name="Hildebrand F."/>
            <person name="Pallen M.J."/>
        </authorList>
    </citation>
    <scope>NUCLEOTIDE SEQUENCE</scope>
    <source>
        <strain evidence="1">578</strain>
    </source>
</reference>
<protein>
    <submittedName>
        <fullName evidence="1">Uncharacterized protein</fullName>
    </submittedName>
</protein>
<dbReference type="EMBL" id="DYWK01000002">
    <property type="protein sequence ID" value="HJF17763.1"/>
    <property type="molecule type" value="Genomic_DNA"/>
</dbReference>
<evidence type="ECO:0000313" key="1">
    <source>
        <dbReference type="EMBL" id="HJF17763.1"/>
    </source>
</evidence>
<reference evidence="1" key="2">
    <citation type="submission" date="2021-09" db="EMBL/GenBank/DDBJ databases">
        <authorList>
            <person name="Gilroy R."/>
        </authorList>
    </citation>
    <scope>NUCLEOTIDE SEQUENCE</scope>
    <source>
        <strain evidence="1">578</strain>
    </source>
</reference>
<dbReference type="AlphaFoldDB" id="A0A921FT22"/>
<dbReference type="Proteomes" id="UP000715651">
    <property type="component" value="Unassembled WGS sequence"/>
</dbReference>
<accession>A0A921FT22</accession>
<comment type="caution">
    <text evidence="1">The sequence shown here is derived from an EMBL/GenBank/DDBJ whole genome shotgun (WGS) entry which is preliminary data.</text>
</comment>
<gene>
    <name evidence="1" type="ORF">K8U78_01105</name>
</gene>
<name>A0A921FT22_9BIFI</name>
<proteinExistence type="predicted"/>
<evidence type="ECO:0000313" key="2">
    <source>
        <dbReference type="Proteomes" id="UP000715651"/>
    </source>
</evidence>
<organism evidence="1 2">
    <name type="scientific">Aeriscardovia aeriphila</name>
    <dbReference type="NCBI Taxonomy" id="218139"/>
    <lineage>
        <taxon>Bacteria</taxon>
        <taxon>Bacillati</taxon>
        <taxon>Actinomycetota</taxon>
        <taxon>Actinomycetes</taxon>
        <taxon>Bifidobacteriales</taxon>
        <taxon>Bifidobacteriaceae</taxon>
        <taxon>Aeriscardovia</taxon>
    </lineage>
</organism>
<sequence>MPALMDGLQLQWALQDDAIKLASMTQKGIEALIYPVLHPSVCEESELLASSEDFVCDD</sequence>